<keyword evidence="3" id="KW-1185">Reference proteome</keyword>
<dbReference type="KEGG" id="ssub:CP968_16605"/>
<dbReference type="AlphaFoldDB" id="A0A5P2UQF2"/>
<evidence type="ECO:0000256" key="1">
    <source>
        <dbReference type="SAM" id="MobiDB-lite"/>
    </source>
</evidence>
<proteinExistence type="predicted"/>
<protein>
    <submittedName>
        <fullName evidence="2">Uncharacterized protein</fullName>
    </submittedName>
</protein>
<reference evidence="2 3" key="1">
    <citation type="submission" date="2017-09" db="EMBL/GenBank/DDBJ databases">
        <authorList>
            <person name="Lee N."/>
            <person name="Cho B.-K."/>
        </authorList>
    </citation>
    <scope>NUCLEOTIDE SEQUENCE [LARGE SCALE GENOMIC DNA]</scope>
    <source>
        <strain evidence="2 3">ATCC 27467</strain>
    </source>
</reference>
<evidence type="ECO:0000313" key="3">
    <source>
        <dbReference type="Proteomes" id="UP000326831"/>
    </source>
</evidence>
<feature type="compositionally biased region" description="Polar residues" evidence="1">
    <location>
        <begin position="28"/>
        <end position="49"/>
    </location>
</feature>
<feature type="region of interest" description="Disordered" evidence="1">
    <location>
        <begin position="28"/>
        <end position="150"/>
    </location>
</feature>
<dbReference type="Proteomes" id="UP000326831">
    <property type="component" value="Chromosome"/>
</dbReference>
<organism evidence="2 3">
    <name type="scientific">Streptomyces subrutilus</name>
    <dbReference type="NCBI Taxonomy" id="36818"/>
    <lineage>
        <taxon>Bacteria</taxon>
        <taxon>Bacillati</taxon>
        <taxon>Actinomycetota</taxon>
        <taxon>Actinomycetes</taxon>
        <taxon>Kitasatosporales</taxon>
        <taxon>Streptomycetaceae</taxon>
        <taxon>Streptomyces</taxon>
    </lineage>
</organism>
<sequence>MSSVTFGGSGSAADAAARVVGQASIIATQAASGRCSTTRCVESTDSSTHPVPDSGTVRATWRGSRTRRSPGWRINTNGAAGESGNTDSSGPFRSSTPSVRTTRWDSRVRVGSVRRRSSSVPLTALPSSTGPSSILRSASRTAGLGRSSRS</sequence>
<accession>A0A5P2UQF2</accession>
<feature type="compositionally biased region" description="Polar residues" evidence="1">
    <location>
        <begin position="125"/>
        <end position="140"/>
    </location>
</feature>
<feature type="compositionally biased region" description="Polar residues" evidence="1">
    <location>
        <begin position="74"/>
        <end position="101"/>
    </location>
</feature>
<dbReference type="EMBL" id="CP023701">
    <property type="protein sequence ID" value="QEU79734.1"/>
    <property type="molecule type" value="Genomic_DNA"/>
</dbReference>
<evidence type="ECO:0000313" key="2">
    <source>
        <dbReference type="EMBL" id="QEU79734.1"/>
    </source>
</evidence>
<gene>
    <name evidence="2" type="ORF">CP968_16605</name>
</gene>
<name>A0A5P2UQF2_9ACTN</name>